<dbReference type="Gene3D" id="2.60.40.1740">
    <property type="entry name" value="hypothetical protein (bacova_03559)"/>
    <property type="match status" value="1"/>
</dbReference>
<accession>A0A679HMR8</accession>
<sequence>MKLNRFVMAASAVLCSFALLSGCSDDDVCKVYIPEAKTLQIKNFDLGEELREVFHVAVTASDYVTRSGKEVGGDVKVQLTVDEAKVQEYNSLCGTDYPLLPSDCYTLTTETVIPAEESSSADLVLTVNAQGKIQPFDSYLLPVTITSVEGAQADHIQQTVYYLLSGAEDVWAMPLADRSAWQVVDVSSEETSGEGSENGHAIHAFDGLKGTFWHTQWKGNEPQPPHHIVVDMGQEVKMLGFQYVSRDHGEAWPQEMTMETSLDGSKWESAGTYSDLPAGAKEEFRSYFPGFKQARYFRLTITAVYSGKWATAVAEINAISIIK</sequence>
<evidence type="ECO:0000313" key="4">
    <source>
        <dbReference type="Proteomes" id="UP000500882"/>
    </source>
</evidence>
<dbReference type="EMBL" id="AP022660">
    <property type="protein sequence ID" value="BCA51537.1"/>
    <property type="molecule type" value="Genomic_DNA"/>
</dbReference>
<feature type="chain" id="PRO_5025529757" evidence="1">
    <location>
        <begin position="21"/>
        <end position="323"/>
    </location>
</feature>
<dbReference type="PROSITE" id="PS51257">
    <property type="entry name" value="PROKAR_LIPOPROTEIN"/>
    <property type="match status" value="1"/>
</dbReference>
<reference evidence="3 4" key="1">
    <citation type="submission" date="2020-02" db="EMBL/GenBank/DDBJ databases">
        <title>Whole-genome sequencing and comparative analysis of the genomes of Bacteroides thetaiotaomicron and Escherichia coli isolated from a healthy resident in Vietnam.</title>
        <authorList>
            <person name="Mohsin M."/>
            <person name="Tanaka K."/>
            <person name="Kawahara R."/>
            <person name="Kondo S."/>
            <person name="Noguchi H."/>
            <person name="Motooka D."/>
            <person name="Nakamura S."/>
            <person name="Khong D.T."/>
            <person name="Nguyen T.N."/>
            <person name="Tran H.T."/>
            <person name="Yamamoto Y."/>
        </authorList>
    </citation>
    <scope>NUCLEOTIDE SEQUENCE [LARGE SCALE GENOMIC DNA]</scope>
    <source>
        <strain evidence="3 4">F9-2</strain>
    </source>
</reference>
<dbReference type="PROSITE" id="PS50022">
    <property type="entry name" value="FA58C_3"/>
    <property type="match status" value="1"/>
</dbReference>
<feature type="signal peptide" evidence="1">
    <location>
        <begin position="1"/>
        <end position="20"/>
    </location>
</feature>
<protein>
    <submittedName>
        <fullName evidence="3">Exo-alpha-sialidase</fullName>
    </submittedName>
</protein>
<evidence type="ECO:0000259" key="2">
    <source>
        <dbReference type="PROSITE" id="PS50022"/>
    </source>
</evidence>
<keyword evidence="1" id="KW-0732">Signal</keyword>
<dbReference type="Proteomes" id="UP000500882">
    <property type="component" value="Chromosome"/>
</dbReference>
<gene>
    <name evidence="3" type="ORF">BatF92_34790</name>
</gene>
<dbReference type="InterPro" id="IPR013728">
    <property type="entry name" value="BT_3987-like_N"/>
</dbReference>
<feature type="domain" description="F5/8 type C" evidence="2">
    <location>
        <begin position="167"/>
        <end position="321"/>
    </location>
</feature>
<organism evidence="3 4">
    <name type="scientific">Bacteroides thetaiotaomicron</name>
    <dbReference type="NCBI Taxonomy" id="818"/>
    <lineage>
        <taxon>Bacteria</taxon>
        <taxon>Pseudomonadati</taxon>
        <taxon>Bacteroidota</taxon>
        <taxon>Bacteroidia</taxon>
        <taxon>Bacteroidales</taxon>
        <taxon>Bacteroidaceae</taxon>
        <taxon>Bacteroides</taxon>
    </lineage>
</organism>
<evidence type="ECO:0000313" key="3">
    <source>
        <dbReference type="EMBL" id="BCA51537.1"/>
    </source>
</evidence>
<proteinExistence type="predicted"/>
<dbReference type="RefSeq" id="WP_229077384.1">
    <property type="nucleotide sequence ID" value="NZ_AP022660.1"/>
</dbReference>
<dbReference type="Pfam" id="PF00754">
    <property type="entry name" value="F5_F8_type_C"/>
    <property type="match status" value="1"/>
</dbReference>
<dbReference type="Pfam" id="PF08522">
    <property type="entry name" value="BT_3987-like_N"/>
    <property type="match status" value="1"/>
</dbReference>
<evidence type="ECO:0000256" key="1">
    <source>
        <dbReference type="SAM" id="SignalP"/>
    </source>
</evidence>
<dbReference type="InterPro" id="IPR000421">
    <property type="entry name" value="FA58C"/>
</dbReference>
<name>A0A679HMR8_BACT4</name>
<dbReference type="InterPro" id="IPR008979">
    <property type="entry name" value="Galactose-bd-like_sf"/>
</dbReference>
<dbReference type="SUPFAM" id="SSF49785">
    <property type="entry name" value="Galactose-binding domain-like"/>
    <property type="match status" value="1"/>
</dbReference>
<dbReference type="AlphaFoldDB" id="A0A679HMR8"/>
<dbReference type="Gene3D" id="2.60.120.260">
    <property type="entry name" value="Galactose-binding domain-like"/>
    <property type="match status" value="1"/>
</dbReference>